<evidence type="ECO:0000313" key="2">
    <source>
        <dbReference type="EMBL" id="KAG1903124.1"/>
    </source>
</evidence>
<name>A0AAD4EDS3_9AGAM</name>
<dbReference type="SUPFAM" id="SSF81995">
    <property type="entry name" value="beta-sandwich domain of Sec23/24"/>
    <property type="match status" value="1"/>
</dbReference>
<evidence type="ECO:0000313" key="3">
    <source>
        <dbReference type="Proteomes" id="UP001195769"/>
    </source>
</evidence>
<organism evidence="2 3">
    <name type="scientific">Suillus fuscotomentosus</name>
    <dbReference type="NCBI Taxonomy" id="1912939"/>
    <lineage>
        <taxon>Eukaryota</taxon>
        <taxon>Fungi</taxon>
        <taxon>Dikarya</taxon>
        <taxon>Basidiomycota</taxon>
        <taxon>Agaricomycotina</taxon>
        <taxon>Agaricomycetes</taxon>
        <taxon>Agaricomycetidae</taxon>
        <taxon>Boletales</taxon>
        <taxon>Suillineae</taxon>
        <taxon>Suillaceae</taxon>
        <taxon>Suillus</taxon>
    </lineage>
</organism>
<accession>A0AAD4EDS3</accession>
<feature type="region of interest" description="Disordered" evidence="1">
    <location>
        <begin position="91"/>
        <end position="149"/>
    </location>
</feature>
<dbReference type="AlphaFoldDB" id="A0AAD4EDS3"/>
<protein>
    <submittedName>
        <fullName evidence="2">Uncharacterized protein</fullName>
    </submittedName>
</protein>
<feature type="region of interest" description="Disordered" evidence="1">
    <location>
        <begin position="1"/>
        <end position="38"/>
    </location>
</feature>
<sequence>MPHFISTPPPGPSANPYAQMPSQTPTPQPGQVHTGIPSLPHGRYISFLGIYQNIANPYAQMPSQTPTPQPGQVHTGIPSLPPNILALLQQSQGQHGQGSAPQQMQSQYGMPPPPPQSMMSPPTKPDNFVPPTANKDRKTPESAPAALSIHPQPTSNAIKLVYREQSISPYSLEYDGDEHLFSDSERNELRFINNLSRVQQPRRFQVNYTTYDVRRDQDSMRPGHNCTVMTLSRVLLCPTRQFLAGDKAWPETTLIHFVAGESSPGADSSMVVKVGHVDPGEALDVWTGDLEVRSSGLICQLADGAGEAFGPSV</sequence>
<feature type="region of interest" description="Disordered" evidence="1">
    <location>
        <begin position="59"/>
        <end position="79"/>
    </location>
</feature>
<feature type="compositionally biased region" description="Polar residues" evidence="1">
    <location>
        <begin position="61"/>
        <end position="72"/>
    </location>
</feature>
<evidence type="ECO:0000256" key="1">
    <source>
        <dbReference type="SAM" id="MobiDB-lite"/>
    </source>
</evidence>
<dbReference type="EMBL" id="JABBWK010000014">
    <property type="protein sequence ID" value="KAG1903124.1"/>
    <property type="molecule type" value="Genomic_DNA"/>
</dbReference>
<keyword evidence="3" id="KW-1185">Reference proteome</keyword>
<dbReference type="RefSeq" id="XP_041228699.1">
    <property type="nucleotide sequence ID" value="XM_041366592.1"/>
</dbReference>
<dbReference type="GeneID" id="64660890"/>
<gene>
    <name evidence="2" type="ORF">F5891DRAFT_1185757</name>
</gene>
<feature type="compositionally biased region" description="Polar residues" evidence="1">
    <location>
        <begin position="20"/>
        <end position="31"/>
    </location>
</feature>
<comment type="caution">
    <text evidence="2">The sequence shown here is derived from an EMBL/GenBank/DDBJ whole genome shotgun (WGS) entry which is preliminary data.</text>
</comment>
<reference evidence="2" key="1">
    <citation type="journal article" date="2020" name="New Phytol.">
        <title>Comparative genomics reveals dynamic genome evolution in host specialist ectomycorrhizal fungi.</title>
        <authorList>
            <person name="Lofgren L.A."/>
            <person name="Nguyen N.H."/>
            <person name="Vilgalys R."/>
            <person name="Ruytinx J."/>
            <person name="Liao H.L."/>
            <person name="Branco S."/>
            <person name="Kuo A."/>
            <person name="LaButti K."/>
            <person name="Lipzen A."/>
            <person name="Andreopoulos W."/>
            <person name="Pangilinan J."/>
            <person name="Riley R."/>
            <person name="Hundley H."/>
            <person name="Na H."/>
            <person name="Barry K."/>
            <person name="Grigoriev I.V."/>
            <person name="Stajich J.E."/>
            <person name="Kennedy P.G."/>
        </authorList>
    </citation>
    <scope>NUCLEOTIDE SEQUENCE</scope>
    <source>
        <strain evidence="2">FC203</strain>
    </source>
</reference>
<feature type="compositionally biased region" description="Low complexity" evidence="1">
    <location>
        <begin position="91"/>
        <end position="109"/>
    </location>
</feature>
<proteinExistence type="predicted"/>
<dbReference type="Proteomes" id="UP001195769">
    <property type="component" value="Unassembled WGS sequence"/>
</dbReference>